<dbReference type="InterPro" id="IPR050121">
    <property type="entry name" value="Cytochrome_P450_monoxygenase"/>
</dbReference>
<dbReference type="OrthoDB" id="3934656at2759"/>
<name>A0A3N4HG51_ASCIM</name>
<dbReference type="InterPro" id="IPR036396">
    <property type="entry name" value="Cyt_P450_sf"/>
</dbReference>
<keyword evidence="2 4" id="KW-0479">Metal-binding</keyword>
<evidence type="ECO:0000313" key="7">
    <source>
        <dbReference type="Proteomes" id="UP000275078"/>
    </source>
</evidence>
<evidence type="ECO:0000256" key="5">
    <source>
        <dbReference type="RuleBase" id="RU000461"/>
    </source>
</evidence>
<dbReference type="Gene3D" id="1.10.630.10">
    <property type="entry name" value="Cytochrome P450"/>
    <property type="match status" value="1"/>
</dbReference>
<evidence type="ECO:0000256" key="1">
    <source>
        <dbReference type="ARBA" id="ARBA00001971"/>
    </source>
</evidence>
<dbReference type="CDD" id="cd11060">
    <property type="entry name" value="CYP57A1-like"/>
    <property type="match status" value="1"/>
</dbReference>
<dbReference type="GO" id="GO:0005506">
    <property type="term" value="F:iron ion binding"/>
    <property type="evidence" value="ECO:0007669"/>
    <property type="project" value="InterPro"/>
</dbReference>
<dbReference type="GO" id="GO:0004497">
    <property type="term" value="F:monooxygenase activity"/>
    <property type="evidence" value="ECO:0007669"/>
    <property type="project" value="UniProtKB-KW"/>
</dbReference>
<keyword evidence="3 4" id="KW-0408">Iron</keyword>
<sequence length="527" mass="59368">MAVPSPLDPIDPLGTNTSFKQLLGTIIRHAFTLFFGYLTFDCIYNLFLHPLRSFPGPVMARASNLYSFFYALSGHQEEAEYALHILYGPFVRARPNQILIADPAYIPTVYHLRADKDSMHMGEALGLHTSTLAPGPWEQHAMRRRRIAGAYSMTNIKRMEPLIDARIMEFTAALDERFVKTGETFDFAVWANYYTYDVVSTIAFGEPFGFVRTGTDVASLLKQFHGGAGYATSIAKIPAFEAALGMIPGFSKLWIPKPTDKKGLGALMGFRDKLLDARMAEWKEGKGRDRKDLLSHFLAAQNLDGTPMTREEIAGEALLIMIAGSDTTATTLRHLLFNLLKKPEAFEKLRNQIDKAYDTGKLSKPVPTYAQVEKEVPFLWCCLQETLRIAAPVAAPMGRVVSEPIAAGNLVIPVGAEVGMNPWVVHRHEETWGEDCEEFRPERWEVRESERREMEKKMLTFGGGARVCLGKGIALMEVSKVIVELLRKMEWEIAEAPKGEEAEVRWNTGTWQERGYWVRAERRDLGR</sequence>
<dbReference type="SUPFAM" id="SSF48264">
    <property type="entry name" value="Cytochrome P450"/>
    <property type="match status" value="1"/>
</dbReference>
<accession>A0A3N4HG51</accession>
<proteinExistence type="inferred from homology"/>
<dbReference type="Pfam" id="PF00067">
    <property type="entry name" value="p450"/>
    <property type="match status" value="1"/>
</dbReference>
<dbReference type="GO" id="GO:0016705">
    <property type="term" value="F:oxidoreductase activity, acting on paired donors, with incorporation or reduction of molecular oxygen"/>
    <property type="evidence" value="ECO:0007669"/>
    <property type="project" value="InterPro"/>
</dbReference>
<organism evidence="6 7">
    <name type="scientific">Ascobolus immersus RN42</name>
    <dbReference type="NCBI Taxonomy" id="1160509"/>
    <lineage>
        <taxon>Eukaryota</taxon>
        <taxon>Fungi</taxon>
        <taxon>Dikarya</taxon>
        <taxon>Ascomycota</taxon>
        <taxon>Pezizomycotina</taxon>
        <taxon>Pezizomycetes</taxon>
        <taxon>Pezizales</taxon>
        <taxon>Ascobolaceae</taxon>
        <taxon>Ascobolus</taxon>
    </lineage>
</organism>
<evidence type="ECO:0000256" key="2">
    <source>
        <dbReference type="ARBA" id="ARBA00022723"/>
    </source>
</evidence>
<comment type="similarity">
    <text evidence="5">Belongs to the cytochrome P450 family.</text>
</comment>
<dbReference type="PRINTS" id="PR00385">
    <property type="entry name" value="P450"/>
</dbReference>
<dbReference type="AlphaFoldDB" id="A0A3N4HG51"/>
<dbReference type="PROSITE" id="PS00086">
    <property type="entry name" value="CYTOCHROME_P450"/>
    <property type="match status" value="1"/>
</dbReference>
<dbReference type="STRING" id="1160509.A0A3N4HG51"/>
<dbReference type="GO" id="GO:0020037">
    <property type="term" value="F:heme binding"/>
    <property type="evidence" value="ECO:0007669"/>
    <property type="project" value="InterPro"/>
</dbReference>
<feature type="binding site" description="axial binding residue" evidence="4">
    <location>
        <position position="468"/>
    </location>
    <ligand>
        <name>heme</name>
        <dbReference type="ChEBI" id="CHEBI:30413"/>
    </ligand>
    <ligandPart>
        <name>Fe</name>
        <dbReference type="ChEBI" id="CHEBI:18248"/>
    </ligandPart>
</feature>
<reference evidence="6 7" key="1">
    <citation type="journal article" date="2018" name="Nat. Ecol. Evol.">
        <title>Pezizomycetes genomes reveal the molecular basis of ectomycorrhizal truffle lifestyle.</title>
        <authorList>
            <person name="Murat C."/>
            <person name="Payen T."/>
            <person name="Noel B."/>
            <person name="Kuo A."/>
            <person name="Morin E."/>
            <person name="Chen J."/>
            <person name="Kohler A."/>
            <person name="Krizsan K."/>
            <person name="Balestrini R."/>
            <person name="Da Silva C."/>
            <person name="Montanini B."/>
            <person name="Hainaut M."/>
            <person name="Levati E."/>
            <person name="Barry K.W."/>
            <person name="Belfiori B."/>
            <person name="Cichocki N."/>
            <person name="Clum A."/>
            <person name="Dockter R.B."/>
            <person name="Fauchery L."/>
            <person name="Guy J."/>
            <person name="Iotti M."/>
            <person name="Le Tacon F."/>
            <person name="Lindquist E.A."/>
            <person name="Lipzen A."/>
            <person name="Malagnac F."/>
            <person name="Mello A."/>
            <person name="Molinier V."/>
            <person name="Miyauchi S."/>
            <person name="Poulain J."/>
            <person name="Riccioni C."/>
            <person name="Rubini A."/>
            <person name="Sitrit Y."/>
            <person name="Splivallo R."/>
            <person name="Traeger S."/>
            <person name="Wang M."/>
            <person name="Zifcakova L."/>
            <person name="Wipf D."/>
            <person name="Zambonelli A."/>
            <person name="Paolocci F."/>
            <person name="Nowrousian M."/>
            <person name="Ottonello S."/>
            <person name="Baldrian P."/>
            <person name="Spatafora J.W."/>
            <person name="Henrissat B."/>
            <person name="Nagy L.G."/>
            <person name="Aury J.M."/>
            <person name="Wincker P."/>
            <person name="Grigoriev I.V."/>
            <person name="Bonfante P."/>
            <person name="Martin F.M."/>
        </authorList>
    </citation>
    <scope>NUCLEOTIDE SEQUENCE [LARGE SCALE GENOMIC DNA]</scope>
    <source>
        <strain evidence="6 7">RN42</strain>
    </source>
</reference>
<comment type="cofactor">
    <cofactor evidence="1 4">
        <name>heme</name>
        <dbReference type="ChEBI" id="CHEBI:30413"/>
    </cofactor>
</comment>
<keyword evidence="5" id="KW-0560">Oxidoreductase</keyword>
<evidence type="ECO:0000256" key="3">
    <source>
        <dbReference type="ARBA" id="ARBA00023004"/>
    </source>
</evidence>
<keyword evidence="4 5" id="KW-0349">Heme</keyword>
<dbReference type="InterPro" id="IPR002401">
    <property type="entry name" value="Cyt_P450_E_grp-I"/>
</dbReference>
<dbReference type="EMBL" id="ML119938">
    <property type="protein sequence ID" value="RPA71371.1"/>
    <property type="molecule type" value="Genomic_DNA"/>
</dbReference>
<dbReference type="InterPro" id="IPR017972">
    <property type="entry name" value="Cyt_P450_CS"/>
</dbReference>
<keyword evidence="7" id="KW-1185">Reference proteome</keyword>
<keyword evidence="5 6" id="KW-0503">Monooxygenase</keyword>
<protein>
    <submittedName>
        <fullName evidence="6">Cytochrome P450 monooxygenase</fullName>
    </submittedName>
</protein>
<dbReference type="PANTHER" id="PTHR24305:SF85">
    <property type="entry name" value="P450, PUTATIVE (EUROFUNG)-RELATED"/>
    <property type="match status" value="1"/>
</dbReference>
<dbReference type="Proteomes" id="UP000275078">
    <property type="component" value="Unassembled WGS sequence"/>
</dbReference>
<dbReference type="InterPro" id="IPR001128">
    <property type="entry name" value="Cyt_P450"/>
</dbReference>
<dbReference type="PRINTS" id="PR00463">
    <property type="entry name" value="EP450I"/>
</dbReference>
<evidence type="ECO:0000256" key="4">
    <source>
        <dbReference type="PIRSR" id="PIRSR602401-1"/>
    </source>
</evidence>
<dbReference type="PANTHER" id="PTHR24305">
    <property type="entry name" value="CYTOCHROME P450"/>
    <property type="match status" value="1"/>
</dbReference>
<evidence type="ECO:0000313" key="6">
    <source>
        <dbReference type="EMBL" id="RPA71371.1"/>
    </source>
</evidence>
<gene>
    <name evidence="6" type="ORF">BJ508DRAFT_419945</name>
</gene>